<dbReference type="SUPFAM" id="SSF51905">
    <property type="entry name" value="FAD/NAD(P)-binding domain"/>
    <property type="match status" value="1"/>
</dbReference>
<dbReference type="InterPro" id="IPR036188">
    <property type="entry name" value="FAD/NAD-bd_sf"/>
</dbReference>
<feature type="signal peptide" evidence="4">
    <location>
        <begin position="1"/>
        <end position="15"/>
    </location>
</feature>
<dbReference type="InterPro" id="IPR015920">
    <property type="entry name" value="Cellobiose_DH-like_cyt"/>
</dbReference>
<accession>A0A0D7AWI7</accession>
<feature type="domain" description="Glucose-methanol-choline oxidoreductase N-terminal" evidence="5">
    <location>
        <begin position="311"/>
        <end position="334"/>
    </location>
</feature>
<organism evidence="7 8">
    <name type="scientific">Cylindrobasidium torrendii FP15055 ss-10</name>
    <dbReference type="NCBI Taxonomy" id="1314674"/>
    <lineage>
        <taxon>Eukaryota</taxon>
        <taxon>Fungi</taxon>
        <taxon>Dikarya</taxon>
        <taxon>Basidiomycota</taxon>
        <taxon>Agaricomycotina</taxon>
        <taxon>Agaricomycetes</taxon>
        <taxon>Agaricomycetidae</taxon>
        <taxon>Agaricales</taxon>
        <taxon>Marasmiineae</taxon>
        <taxon>Physalacriaceae</taxon>
        <taxon>Cylindrobasidium</taxon>
    </lineage>
</organism>
<dbReference type="PROSITE" id="PS00623">
    <property type="entry name" value="GMC_OXRED_1"/>
    <property type="match status" value="1"/>
</dbReference>
<dbReference type="GO" id="GO:0016614">
    <property type="term" value="F:oxidoreductase activity, acting on CH-OH group of donors"/>
    <property type="evidence" value="ECO:0007669"/>
    <property type="project" value="InterPro"/>
</dbReference>
<dbReference type="PANTHER" id="PTHR47190:SF2">
    <property type="entry name" value="CELLOBIOSE DEHYDROGENASE (AFU_ORTHOLOGUE AFUA_2G17620)"/>
    <property type="match status" value="1"/>
</dbReference>
<sequence>MLPFLFLGLAGSALAQQTASQWSDPDTGITFWGITDATYGVQYGLVFPPADAGSTEFIGSIVAPIDAGWVSITPTSSMLKTLLLVAWNNDGEVVNSARHATSYSVPTILEGPIITTLPSTSVNATHWKWVYRCQNCTTWDGGSFDPTSSGAAAWAYGETAVTDPTDSASTFTRHDEYGIFSFDFSAAHVAAEDYDNWAEGGTGAPTATPTTTATATATTSAGPTVAPTPYDYIIVGAGPGGLIAADRLTEAGYDVIVLERGGPSTWETGGRYAPEWANGEPYTKFDIPGTFESMFTDTAFWWCKDVAPFAGCLVGGGTSINGGLYWYPHDSDFAEENGWPASWTNHNEYTAKLKERLPSTDAPSTDGKRYLEQVHDVVGQLLDSQGYESITINDAPNSKDHVYGYSAFNFQDGKRAGPVATYLRTAKERDNFRLAQYTLALNVERNGSAITGVRTNDSSIGPDGVIPLNAGGRVILSAGSFGSPRILFRSGIGPEDMIERVAADSTASQWLPDEEDWIDLPVGENVSDNPSVNLVFTHPSVDSYNNWANVWDDPNEDDVAQYLADQSGIFAQSSPRLNFWRSYQGSDGITRYLQGTSRPGASSWSDTFPFNQTQMFTITAYLSTGIQSRGRIGINSALTGRSLTDPWLVDSVDKEVLLQGLTDIVSGIANVSDLVLVTPDNTTTIEEYLDAYGTSNMGSNHWVGSNSIGSVVDENLKVKETDNLFVVDASIIPSITMGNPQGAIMSMAEQGIAKIMALSGGPSLRRRR</sequence>
<dbReference type="GO" id="GO:0050660">
    <property type="term" value="F:flavin adenine dinucleotide binding"/>
    <property type="evidence" value="ECO:0007669"/>
    <property type="project" value="InterPro"/>
</dbReference>
<dbReference type="Proteomes" id="UP000054007">
    <property type="component" value="Unassembled WGS sequence"/>
</dbReference>
<keyword evidence="4" id="KW-0732">Signal</keyword>
<dbReference type="CDD" id="cd09630">
    <property type="entry name" value="CDH_like_cytochrome"/>
    <property type="match status" value="1"/>
</dbReference>
<dbReference type="InterPro" id="IPR000172">
    <property type="entry name" value="GMC_OxRdtase_N"/>
</dbReference>
<dbReference type="PANTHER" id="PTHR47190">
    <property type="entry name" value="DEHYDROGENASE, PUTATIVE-RELATED"/>
    <property type="match status" value="1"/>
</dbReference>
<keyword evidence="2" id="KW-0285">Flavoprotein</keyword>
<dbReference type="Gene3D" id="3.30.410.10">
    <property type="entry name" value="Cholesterol Oxidase, domain 2"/>
    <property type="match status" value="1"/>
</dbReference>
<evidence type="ECO:0000256" key="2">
    <source>
        <dbReference type="RuleBase" id="RU003968"/>
    </source>
</evidence>
<name>A0A0D7AWI7_9AGAR</name>
<dbReference type="InterPro" id="IPR007867">
    <property type="entry name" value="GMC_OxRtase_C"/>
</dbReference>
<comment type="similarity">
    <text evidence="2">Belongs to the GMC oxidoreductase family.</text>
</comment>
<dbReference type="Gene3D" id="2.60.40.1210">
    <property type="entry name" value="Cellobiose dehydrogenase, cytochrome domain"/>
    <property type="match status" value="1"/>
</dbReference>
<evidence type="ECO:0000259" key="6">
    <source>
        <dbReference type="PROSITE" id="PS00624"/>
    </source>
</evidence>
<evidence type="ECO:0000313" key="7">
    <source>
        <dbReference type="EMBL" id="KIY62194.1"/>
    </source>
</evidence>
<keyword evidence="8" id="KW-1185">Reference proteome</keyword>
<evidence type="ECO:0000313" key="8">
    <source>
        <dbReference type="Proteomes" id="UP000054007"/>
    </source>
</evidence>
<evidence type="ECO:0000256" key="1">
    <source>
        <dbReference type="ARBA" id="ARBA00001974"/>
    </source>
</evidence>
<feature type="chain" id="PRO_5012949406" description="Glucose-methanol-choline oxidoreductase N-terminal domain-containing protein" evidence="4">
    <location>
        <begin position="16"/>
        <end position="768"/>
    </location>
</feature>
<dbReference type="SUPFAM" id="SSF54373">
    <property type="entry name" value="FAD-linked reductases, C-terminal domain"/>
    <property type="match status" value="1"/>
</dbReference>
<dbReference type="OrthoDB" id="413885at2759"/>
<dbReference type="SUPFAM" id="SSF49344">
    <property type="entry name" value="CBD9-like"/>
    <property type="match status" value="1"/>
</dbReference>
<feature type="domain" description="Glucose-methanol-choline oxidoreductase N-terminal" evidence="6">
    <location>
        <begin position="479"/>
        <end position="493"/>
    </location>
</feature>
<evidence type="ECO:0000256" key="4">
    <source>
        <dbReference type="SAM" id="SignalP"/>
    </source>
</evidence>
<dbReference type="Pfam" id="PF13450">
    <property type="entry name" value="NAD_binding_8"/>
    <property type="match status" value="1"/>
</dbReference>
<reference evidence="7 8" key="1">
    <citation type="journal article" date="2015" name="Fungal Genet. Biol.">
        <title>Evolution of novel wood decay mechanisms in Agaricales revealed by the genome sequences of Fistulina hepatica and Cylindrobasidium torrendii.</title>
        <authorList>
            <person name="Floudas D."/>
            <person name="Held B.W."/>
            <person name="Riley R."/>
            <person name="Nagy L.G."/>
            <person name="Koehler G."/>
            <person name="Ransdell A.S."/>
            <person name="Younus H."/>
            <person name="Chow J."/>
            <person name="Chiniquy J."/>
            <person name="Lipzen A."/>
            <person name="Tritt A."/>
            <person name="Sun H."/>
            <person name="Haridas S."/>
            <person name="LaButti K."/>
            <person name="Ohm R.A."/>
            <person name="Kues U."/>
            <person name="Blanchette R.A."/>
            <person name="Grigoriev I.V."/>
            <person name="Minto R.E."/>
            <person name="Hibbett D.S."/>
        </authorList>
    </citation>
    <scope>NUCLEOTIDE SEQUENCE [LARGE SCALE GENOMIC DNA]</scope>
    <source>
        <strain evidence="7 8">FP15055 ss-10</strain>
    </source>
</reference>
<evidence type="ECO:0000256" key="3">
    <source>
        <dbReference type="SAM" id="MobiDB-lite"/>
    </source>
</evidence>
<protein>
    <recommendedName>
        <fullName evidence="5 6">Glucose-methanol-choline oxidoreductase N-terminal domain-containing protein</fullName>
    </recommendedName>
</protein>
<dbReference type="EMBL" id="KN880812">
    <property type="protein sequence ID" value="KIY62194.1"/>
    <property type="molecule type" value="Genomic_DNA"/>
</dbReference>
<dbReference type="STRING" id="1314674.A0A0D7AWI7"/>
<gene>
    <name evidence="7" type="ORF">CYLTODRAFT_185011</name>
</gene>
<dbReference type="InterPro" id="IPR053208">
    <property type="entry name" value="GMC_Oxidoreductase_CD"/>
</dbReference>
<dbReference type="Pfam" id="PF16010">
    <property type="entry name" value="CDH-cyt"/>
    <property type="match status" value="1"/>
</dbReference>
<dbReference type="Gene3D" id="3.50.50.60">
    <property type="entry name" value="FAD/NAD(P)-binding domain"/>
    <property type="match status" value="1"/>
</dbReference>
<proteinExistence type="inferred from homology"/>
<dbReference type="AlphaFoldDB" id="A0A0D7AWI7"/>
<dbReference type="Pfam" id="PF00732">
    <property type="entry name" value="GMC_oxred_N"/>
    <property type="match status" value="1"/>
</dbReference>
<evidence type="ECO:0000259" key="5">
    <source>
        <dbReference type="PROSITE" id="PS00623"/>
    </source>
</evidence>
<feature type="region of interest" description="Disordered" evidence="3">
    <location>
        <begin position="200"/>
        <end position="220"/>
    </location>
</feature>
<keyword evidence="2" id="KW-0274">FAD</keyword>
<dbReference type="Pfam" id="PF05199">
    <property type="entry name" value="GMC_oxred_C"/>
    <property type="match status" value="1"/>
</dbReference>
<feature type="compositionally biased region" description="Low complexity" evidence="3">
    <location>
        <begin position="204"/>
        <end position="220"/>
    </location>
</feature>
<dbReference type="PROSITE" id="PS00624">
    <property type="entry name" value="GMC_OXRED_2"/>
    <property type="match status" value="1"/>
</dbReference>
<comment type="cofactor">
    <cofactor evidence="1">
        <name>FAD</name>
        <dbReference type="ChEBI" id="CHEBI:57692"/>
    </cofactor>
</comment>